<dbReference type="STRING" id="4536.A0A0E0G4F3"/>
<reference evidence="2" key="1">
    <citation type="submission" date="2015-04" db="UniProtKB">
        <authorList>
            <consortium name="EnsemblPlants"/>
        </authorList>
    </citation>
    <scope>IDENTIFICATION</scope>
    <source>
        <strain evidence="2">SL10</strain>
    </source>
</reference>
<feature type="compositionally biased region" description="Acidic residues" evidence="1">
    <location>
        <begin position="128"/>
        <end position="151"/>
    </location>
</feature>
<dbReference type="HOGENOM" id="CLU_1417218_0_0_1"/>
<dbReference type="EnsemblPlants" id="ONIVA02G12050.1">
    <property type="protein sequence ID" value="ONIVA02G12050.1"/>
    <property type="gene ID" value="ONIVA02G12050"/>
</dbReference>
<dbReference type="Proteomes" id="UP000006591">
    <property type="component" value="Chromosome 2"/>
</dbReference>
<reference evidence="2" key="2">
    <citation type="submission" date="2018-04" db="EMBL/GenBank/DDBJ databases">
        <title>OnivRS2 (Oryza nivara Reference Sequence Version 2).</title>
        <authorList>
            <person name="Zhang J."/>
            <person name="Kudrna D."/>
            <person name="Lee S."/>
            <person name="Talag J."/>
            <person name="Rajasekar S."/>
            <person name="Welchert J."/>
            <person name="Hsing Y.-I."/>
            <person name="Wing R.A."/>
        </authorList>
    </citation>
    <scope>NUCLEOTIDE SEQUENCE [LARGE SCALE GENOMIC DNA]</scope>
    <source>
        <strain evidence="2">SL10</strain>
    </source>
</reference>
<proteinExistence type="predicted"/>
<feature type="region of interest" description="Disordered" evidence="1">
    <location>
        <begin position="122"/>
        <end position="152"/>
    </location>
</feature>
<sequence>MATDNLIYGPCGEYGSHWLFAFMELCLTKKKHRDISSRLKLNHPWTYDRYWYALYYVRVYAEIAGLVGDDTFQETVTSELFRTTLGMIYNAIETVASSSSPTSNLSLIELVKLKINKCTNASRRKDDNDDEDTDEEEIDDSDDEGIDEEQTNDARCSFKKLKEYLNKVSEKTYLSQSIPLILDPRFKLVKVE</sequence>
<evidence type="ECO:0000256" key="1">
    <source>
        <dbReference type="SAM" id="MobiDB-lite"/>
    </source>
</evidence>
<keyword evidence="3" id="KW-1185">Reference proteome</keyword>
<accession>A0A0E0G4F3</accession>
<dbReference type="Gramene" id="ONIVA02G12050.1">
    <property type="protein sequence ID" value="ONIVA02G12050.1"/>
    <property type="gene ID" value="ONIVA02G12050"/>
</dbReference>
<protein>
    <submittedName>
        <fullName evidence="2">Uncharacterized protein</fullName>
    </submittedName>
</protein>
<evidence type="ECO:0000313" key="3">
    <source>
        <dbReference type="Proteomes" id="UP000006591"/>
    </source>
</evidence>
<dbReference type="AlphaFoldDB" id="A0A0E0G4F3"/>
<organism evidence="2">
    <name type="scientific">Oryza nivara</name>
    <name type="common">Indian wild rice</name>
    <name type="synonym">Oryza sativa f. spontanea</name>
    <dbReference type="NCBI Taxonomy" id="4536"/>
    <lineage>
        <taxon>Eukaryota</taxon>
        <taxon>Viridiplantae</taxon>
        <taxon>Streptophyta</taxon>
        <taxon>Embryophyta</taxon>
        <taxon>Tracheophyta</taxon>
        <taxon>Spermatophyta</taxon>
        <taxon>Magnoliopsida</taxon>
        <taxon>Liliopsida</taxon>
        <taxon>Poales</taxon>
        <taxon>Poaceae</taxon>
        <taxon>BOP clade</taxon>
        <taxon>Oryzoideae</taxon>
        <taxon>Oryzeae</taxon>
        <taxon>Oryzinae</taxon>
        <taxon>Oryza</taxon>
    </lineage>
</organism>
<name>A0A0E0G4F3_ORYNI</name>
<evidence type="ECO:0000313" key="2">
    <source>
        <dbReference type="EnsemblPlants" id="ONIVA02G12050.1"/>
    </source>
</evidence>